<feature type="region of interest" description="Disordered" evidence="7">
    <location>
        <begin position="127"/>
        <end position="154"/>
    </location>
</feature>
<keyword evidence="4 8" id="KW-0732">Signal</keyword>
<proteinExistence type="inferred from homology"/>
<keyword evidence="3" id="KW-0479">Metal-binding</keyword>
<organism evidence="10 11">
    <name type="scientific">Antiquaquibacter soli</name>
    <dbReference type="NCBI Taxonomy" id="3064523"/>
    <lineage>
        <taxon>Bacteria</taxon>
        <taxon>Bacillati</taxon>
        <taxon>Actinomycetota</taxon>
        <taxon>Actinomycetes</taxon>
        <taxon>Micrococcales</taxon>
        <taxon>Microbacteriaceae</taxon>
        <taxon>Antiquaquibacter</taxon>
    </lineage>
</organism>
<evidence type="ECO:0000313" key="10">
    <source>
        <dbReference type="EMBL" id="MDO7883138.1"/>
    </source>
</evidence>
<evidence type="ECO:0000256" key="1">
    <source>
        <dbReference type="ARBA" id="ARBA00004196"/>
    </source>
</evidence>
<dbReference type="PANTHER" id="PTHR42953:SF1">
    <property type="entry name" value="METAL-BINDING PROTEIN HI_0362-RELATED"/>
    <property type="match status" value="1"/>
</dbReference>
<evidence type="ECO:0000256" key="8">
    <source>
        <dbReference type="SAM" id="SignalP"/>
    </source>
</evidence>
<dbReference type="Proteomes" id="UP001241072">
    <property type="component" value="Unassembled WGS sequence"/>
</dbReference>
<reference evidence="10 11" key="1">
    <citation type="submission" date="2023-07" db="EMBL/GenBank/DDBJ databases">
        <title>Protaetiibacter sp. nov WY-16 isolated from soil.</title>
        <authorList>
            <person name="Liu B."/>
            <person name="Wan Y."/>
        </authorList>
    </citation>
    <scope>NUCLEOTIDE SEQUENCE [LARGE SCALE GENOMIC DNA]</scope>
    <source>
        <strain evidence="10 11">WY-16</strain>
    </source>
</reference>
<keyword evidence="2 5" id="KW-0813">Transport</keyword>
<gene>
    <name evidence="10" type="ORF">Q5716_12945</name>
</gene>
<feature type="domain" description="Pterin-binding" evidence="9">
    <location>
        <begin position="232"/>
        <end position="329"/>
    </location>
</feature>
<dbReference type="EMBL" id="JAUQUB010000003">
    <property type="protein sequence ID" value="MDO7883138.1"/>
    <property type="molecule type" value="Genomic_DNA"/>
</dbReference>
<evidence type="ECO:0000256" key="2">
    <source>
        <dbReference type="ARBA" id="ARBA00022448"/>
    </source>
</evidence>
<dbReference type="Pfam" id="PF01297">
    <property type="entry name" value="ZnuA"/>
    <property type="match status" value="1"/>
</dbReference>
<dbReference type="PROSITE" id="PS51257">
    <property type="entry name" value="PROKAR_LIPOPROTEIN"/>
    <property type="match status" value="1"/>
</dbReference>
<evidence type="ECO:0000256" key="3">
    <source>
        <dbReference type="ARBA" id="ARBA00022723"/>
    </source>
</evidence>
<evidence type="ECO:0000259" key="9">
    <source>
        <dbReference type="PROSITE" id="PS50972"/>
    </source>
</evidence>
<evidence type="ECO:0000256" key="6">
    <source>
        <dbReference type="SAM" id="Coils"/>
    </source>
</evidence>
<dbReference type="InterPro" id="IPR006129">
    <property type="entry name" value="AdhesinB"/>
</dbReference>
<dbReference type="PANTHER" id="PTHR42953">
    <property type="entry name" value="HIGH-AFFINITY ZINC UPTAKE SYSTEM PROTEIN ZNUA-RELATED"/>
    <property type="match status" value="1"/>
</dbReference>
<dbReference type="InterPro" id="IPR006127">
    <property type="entry name" value="ZnuA-like"/>
</dbReference>
<dbReference type="PRINTS" id="PR00690">
    <property type="entry name" value="ADHESNFAMILY"/>
</dbReference>
<feature type="signal peptide" evidence="8">
    <location>
        <begin position="1"/>
        <end position="27"/>
    </location>
</feature>
<protein>
    <submittedName>
        <fullName evidence="10">Zinc ABC transporter substrate-binding protein</fullName>
    </submittedName>
</protein>
<dbReference type="PRINTS" id="PR00691">
    <property type="entry name" value="ADHESINB"/>
</dbReference>
<keyword evidence="6" id="KW-0175">Coiled coil</keyword>
<keyword evidence="11" id="KW-1185">Reference proteome</keyword>
<feature type="coiled-coil region" evidence="6">
    <location>
        <begin position="188"/>
        <end position="215"/>
    </location>
</feature>
<feature type="chain" id="PRO_5045370148" evidence="8">
    <location>
        <begin position="28"/>
        <end position="329"/>
    </location>
</feature>
<sequence>MKTSPALGSIGALAASALLLAGCSAPAPTDGGDDSRLSVVASTNVYGDLAATIGGDLVDVTSIITGANQDPHSFEASARDQLAVSEADLVILNGGGYDPFMETLVEASGTSAPVIEAVEASGLLDEDHADDDHADEPAEDHTDEPADGHDGHDHIEGFNEHVWYDLHGMVHVVEHIAEELAAIDAANADTYTANAEALAADIESLESRADELHTALEGQGAAMTEPVPAYLLAAVGLDNLTPEAFTEAIEEGADVPPVALQETLDLFADNAVVVLAYNSQTASPETERVRAAAEDAGVPVLDFTETLPDGQTYVSWMTANLDAIQAALT</sequence>
<dbReference type="Gene3D" id="3.40.50.1980">
    <property type="entry name" value="Nitrogenase molybdenum iron protein domain"/>
    <property type="match status" value="2"/>
</dbReference>
<dbReference type="SUPFAM" id="SSF53807">
    <property type="entry name" value="Helical backbone' metal receptor"/>
    <property type="match status" value="1"/>
</dbReference>
<evidence type="ECO:0000256" key="5">
    <source>
        <dbReference type="RuleBase" id="RU003512"/>
    </source>
</evidence>
<dbReference type="InterPro" id="IPR000489">
    <property type="entry name" value="Pterin-binding_dom"/>
</dbReference>
<name>A0ABT9BQ39_9MICO</name>
<dbReference type="InterPro" id="IPR006128">
    <property type="entry name" value="Lipoprotein_PsaA-like"/>
</dbReference>
<dbReference type="RefSeq" id="WP_305003569.1">
    <property type="nucleotide sequence ID" value="NZ_JAUQUB010000003.1"/>
</dbReference>
<evidence type="ECO:0000256" key="7">
    <source>
        <dbReference type="SAM" id="MobiDB-lite"/>
    </source>
</evidence>
<evidence type="ECO:0000313" key="11">
    <source>
        <dbReference type="Proteomes" id="UP001241072"/>
    </source>
</evidence>
<evidence type="ECO:0000256" key="4">
    <source>
        <dbReference type="ARBA" id="ARBA00022729"/>
    </source>
</evidence>
<comment type="similarity">
    <text evidence="5">Belongs to the bacterial solute-binding protein 9 family.</text>
</comment>
<accession>A0ABT9BQ39</accession>
<dbReference type="PROSITE" id="PS50972">
    <property type="entry name" value="PTERIN_BINDING"/>
    <property type="match status" value="1"/>
</dbReference>
<comment type="subcellular location">
    <subcellularLocation>
        <location evidence="1">Cell envelope</location>
    </subcellularLocation>
</comment>
<dbReference type="InterPro" id="IPR050492">
    <property type="entry name" value="Bact_metal-bind_prot9"/>
</dbReference>
<comment type="caution">
    <text evidence="10">The sequence shown here is derived from an EMBL/GenBank/DDBJ whole genome shotgun (WGS) entry which is preliminary data.</text>
</comment>
<feature type="compositionally biased region" description="Basic and acidic residues" evidence="7">
    <location>
        <begin position="135"/>
        <end position="154"/>
    </location>
</feature>